<dbReference type="InterPro" id="IPR014712">
    <property type="entry name" value="ANTH_dom_sf"/>
</dbReference>
<dbReference type="GO" id="GO:0072583">
    <property type="term" value="P:clathrin-dependent endocytosis"/>
    <property type="evidence" value="ECO:0007669"/>
    <property type="project" value="InterPro"/>
</dbReference>
<name>E5F6Z8_9BRAS</name>
<comment type="subcellular location">
    <subcellularLocation>
        <location evidence="1">Cytoplasmic vesicle</location>
        <location evidence="1">Clathrin-coated vesicle</location>
    </subcellularLocation>
    <subcellularLocation>
        <location evidence="2">Golgi apparatus</location>
    </subcellularLocation>
    <subcellularLocation>
        <location evidence="3">Membrane</location>
        <location evidence="3">Clathrin-coated pit</location>
    </subcellularLocation>
</comment>
<dbReference type="SUPFAM" id="SSF48464">
    <property type="entry name" value="ENTH/VHS domain"/>
    <property type="match status" value="1"/>
</dbReference>
<dbReference type="GO" id="GO:0005905">
    <property type="term" value="C:clathrin-coated pit"/>
    <property type="evidence" value="ECO:0007669"/>
    <property type="project" value="UniProtKB-SubCell"/>
</dbReference>
<dbReference type="InterPro" id="IPR013809">
    <property type="entry name" value="ENTH"/>
</dbReference>
<evidence type="ECO:0000256" key="3">
    <source>
        <dbReference type="ARBA" id="ARBA00004600"/>
    </source>
</evidence>
<evidence type="ECO:0000259" key="9">
    <source>
        <dbReference type="PROSITE" id="PS50942"/>
    </source>
</evidence>
<dbReference type="PROSITE" id="PS50942">
    <property type="entry name" value="ENTH"/>
    <property type="match status" value="1"/>
</dbReference>
<evidence type="ECO:0000256" key="1">
    <source>
        <dbReference type="ARBA" id="ARBA00004132"/>
    </source>
</evidence>
<dbReference type="PANTHER" id="PTHR22951:SF78">
    <property type="entry name" value="ENTH DOMAIN-CONTAINING PROTEIN"/>
    <property type="match status" value="1"/>
</dbReference>
<dbReference type="PANTHER" id="PTHR22951">
    <property type="entry name" value="CLATHRIN ASSEMBLY PROTEIN"/>
    <property type="match status" value="1"/>
</dbReference>
<dbReference type="InterPro" id="IPR048050">
    <property type="entry name" value="ANTH_N_plant"/>
</dbReference>
<dbReference type="GO" id="GO:0005546">
    <property type="term" value="F:phosphatidylinositol-4,5-bisphosphate binding"/>
    <property type="evidence" value="ECO:0007669"/>
    <property type="project" value="TreeGrafter"/>
</dbReference>
<reference evidence="10" key="1">
    <citation type="journal article" date="2010" name="Plant Physiol.">
        <title>Genome structures and halophyte-specific gene expression of the extremophile Thellungiella parvula in comparison with Thellungiella salsuginea (Thellungiella halophila) and Arabidopsis.</title>
        <authorList>
            <person name="Oh D.H."/>
            <person name="Dassanayake M."/>
            <person name="Haas J.S."/>
            <person name="Kropornika A."/>
            <person name="Wright C."/>
            <person name="d'Urzo M.P."/>
            <person name="Hong H."/>
            <person name="Ali S."/>
            <person name="Hernandez A."/>
            <person name="Lambert G.M."/>
            <person name="Inan G."/>
            <person name="Galbraith D.W."/>
            <person name="Bressan R.A."/>
            <person name="Yun D.J."/>
            <person name="Zhu J.K."/>
            <person name="Cheeseman J.M."/>
            <person name="Bohnert H.J."/>
        </authorList>
    </citation>
    <scope>NUCLEOTIDE SEQUENCE</scope>
</reference>
<dbReference type="GO" id="GO:0030136">
    <property type="term" value="C:clathrin-coated vesicle"/>
    <property type="evidence" value="ECO:0007669"/>
    <property type="project" value="UniProtKB-SubCell"/>
</dbReference>
<dbReference type="GO" id="GO:0048268">
    <property type="term" value="P:clathrin coat assembly"/>
    <property type="evidence" value="ECO:0007669"/>
    <property type="project" value="InterPro"/>
</dbReference>
<protein>
    <submittedName>
        <fullName evidence="10">Clathrin assembly protein-related protein</fullName>
    </submittedName>
</protein>
<dbReference type="AlphaFoldDB" id="E5F6Z8"/>
<organism evidence="10">
    <name type="scientific">Schrenkiella parvula</name>
    <dbReference type="NCBI Taxonomy" id="98039"/>
    <lineage>
        <taxon>Eukaryota</taxon>
        <taxon>Viridiplantae</taxon>
        <taxon>Streptophyta</taxon>
        <taxon>Embryophyta</taxon>
        <taxon>Tracheophyta</taxon>
        <taxon>Spermatophyta</taxon>
        <taxon>Magnoliopsida</taxon>
        <taxon>eudicotyledons</taxon>
        <taxon>Gunneridae</taxon>
        <taxon>Pentapetalae</taxon>
        <taxon>rosids</taxon>
        <taxon>malvids</taxon>
        <taxon>Brassicales</taxon>
        <taxon>Brassicaceae</taxon>
        <taxon>Brassicaceae incertae sedis</taxon>
        <taxon>Schrenkiella</taxon>
    </lineage>
</organism>
<accession>E5F6Z8</accession>
<keyword evidence="8" id="KW-0968">Cytoplasmic vesicle</keyword>
<evidence type="ECO:0000256" key="6">
    <source>
        <dbReference type="ARBA" id="ARBA00023136"/>
    </source>
</evidence>
<evidence type="ECO:0000256" key="7">
    <source>
        <dbReference type="ARBA" id="ARBA00023176"/>
    </source>
</evidence>
<dbReference type="GO" id="GO:0005545">
    <property type="term" value="F:1-phosphatidylinositol binding"/>
    <property type="evidence" value="ECO:0007669"/>
    <property type="project" value="InterPro"/>
</dbReference>
<dbReference type="SUPFAM" id="SSF89009">
    <property type="entry name" value="GAT-like domain"/>
    <property type="match status" value="1"/>
</dbReference>
<proteinExistence type="predicted"/>
<evidence type="ECO:0000256" key="5">
    <source>
        <dbReference type="ARBA" id="ARBA00023034"/>
    </source>
</evidence>
<evidence type="ECO:0000256" key="2">
    <source>
        <dbReference type="ARBA" id="ARBA00004555"/>
    </source>
</evidence>
<dbReference type="GO" id="GO:0000149">
    <property type="term" value="F:SNARE binding"/>
    <property type="evidence" value="ECO:0007669"/>
    <property type="project" value="TreeGrafter"/>
</dbReference>
<evidence type="ECO:0000313" key="10">
    <source>
        <dbReference type="EMBL" id="ADQ43181.1"/>
    </source>
</evidence>
<feature type="domain" description="ENTH" evidence="9">
    <location>
        <begin position="17"/>
        <end position="148"/>
    </location>
</feature>
<keyword evidence="7" id="KW-0168">Coated pit</keyword>
<dbReference type="InterPro" id="IPR011417">
    <property type="entry name" value="ANTH_dom"/>
</dbReference>
<dbReference type="CDD" id="cd16987">
    <property type="entry name" value="ANTH_N_AP180_plant"/>
    <property type="match status" value="1"/>
</dbReference>
<dbReference type="GO" id="GO:0032050">
    <property type="term" value="F:clathrin heavy chain binding"/>
    <property type="evidence" value="ECO:0007669"/>
    <property type="project" value="TreeGrafter"/>
</dbReference>
<keyword evidence="6" id="KW-0472">Membrane</keyword>
<evidence type="ECO:0000256" key="4">
    <source>
        <dbReference type="ARBA" id="ARBA00022583"/>
    </source>
</evidence>
<keyword evidence="5" id="KW-0333">Golgi apparatus</keyword>
<dbReference type="EMBL" id="HM222924">
    <property type="protein sequence ID" value="ADQ43181.1"/>
    <property type="molecule type" value="Genomic_DNA"/>
</dbReference>
<dbReference type="InterPro" id="IPR008942">
    <property type="entry name" value="ENTH_VHS"/>
</dbReference>
<evidence type="ECO:0000256" key="8">
    <source>
        <dbReference type="ARBA" id="ARBA00023329"/>
    </source>
</evidence>
<keyword evidence="4" id="KW-0254">Endocytosis</keyword>
<dbReference type="GO" id="GO:0005794">
    <property type="term" value="C:Golgi apparatus"/>
    <property type="evidence" value="ECO:0007669"/>
    <property type="project" value="UniProtKB-SubCell"/>
</dbReference>
<dbReference type="InterPro" id="IPR045192">
    <property type="entry name" value="AP180-like"/>
</dbReference>
<dbReference type="Gene3D" id="1.20.58.150">
    <property type="entry name" value="ANTH domain"/>
    <property type="match status" value="1"/>
</dbReference>
<dbReference type="Pfam" id="PF07651">
    <property type="entry name" value="ANTH"/>
    <property type="match status" value="1"/>
</dbReference>
<dbReference type="Gene3D" id="1.25.40.90">
    <property type="match status" value="1"/>
</dbReference>
<dbReference type="GO" id="GO:0006900">
    <property type="term" value="P:vesicle budding from membrane"/>
    <property type="evidence" value="ECO:0007669"/>
    <property type="project" value="TreeGrafter"/>
</dbReference>
<sequence length="286" mass="32044">MKIWRQATGAIKDKFSLIAAADDKLTAEIIKATSHNDPSMDIENVQFIYRYIQCNPSSFKPIIRAISSRVESTRSWTVALKSLMLIHGLFLAGHPTVESIGRLPFDLSGFGKTNSRFSKTGRFSIFIRAYFAFLDGRSVLFFNDGNRPNNEIVIRLETIAEMQRIVDSLMRIKPIGETMETPLVIEAMGYVISEIMEIYGRICRGFDDFLSDFLQSRSGKPEAELAKKIVAKSSSQGEEVFKYFEFCRVLGIANDREIPYFLRVSESDVVVLDSVAGGNGGEGFGD</sequence>